<organism evidence="1 2">
    <name type="scientific">Gibberella subglutinans</name>
    <name type="common">Fusarium subglutinans</name>
    <dbReference type="NCBI Taxonomy" id="42677"/>
    <lineage>
        <taxon>Eukaryota</taxon>
        <taxon>Fungi</taxon>
        <taxon>Dikarya</taxon>
        <taxon>Ascomycota</taxon>
        <taxon>Pezizomycotina</taxon>
        <taxon>Sordariomycetes</taxon>
        <taxon>Hypocreomycetidae</taxon>
        <taxon>Hypocreales</taxon>
        <taxon>Nectriaceae</taxon>
        <taxon>Fusarium</taxon>
        <taxon>Fusarium fujikuroi species complex</taxon>
    </lineage>
</organism>
<keyword evidence="2" id="KW-1185">Reference proteome</keyword>
<dbReference type="Proteomes" id="UP000547976">
    <property type="component" value="Unassembled WGS sequence"/>
</dbReference>
<comment type="caution">
    <text evidence="1">The sequence shown here is derived from an EMBL/GenBank/DDBJ whole genome shotgun (WGS) entry which is preliminary data.</text>
</comment>
<dbReference type="GeneID" id="59316719"/>
<evidence type="ECO:0000313" key="2">
    <source>
        <dbReference type="Proteomes" id="UP000547976"/>
    </source>
</evidence>
<dbReference type="OrthoDB" id="5403707at2759"/>
<gene>
    <name evidence="1" type="ORF">FSUBG_4053</name>
</gene>
<accession>A0A8H5V5A3</accession>
<evidence type="ECO:0000313" key="1">
    <source>
        <dbReference type="EMBL" id="KAF5609260.1"/>
    </source>
</evidence>
<dbReference type="AlphaFoldDB" id="A0A8H5V5A3"/>
<sequence length="74" mass="8341">MYRRAPLARRLPRPKSALCQAAVVEACSYQPPFENCIISKPDGEDRTRSDVIYMAKVEIDDLFVEPDPLAETDA</sequence>
<proteinExistence type="predicted"/>
<dbReference type="EMBL" id="JAAOAV010000036">
    <property type="protein sequence ID" value="KAF5609260.1"/>
    <property type="molecule type" value="Genomic_DNA"/>
</dbReference>
<dbReference type="RefSeq" id="XP_036540360.1">
    <property type="nucleotide sequence ID" value="XM_036682001.1"/>
</dbReference>
<name>A0A8H5V5A3_GIBSU</name>
<protein>
    <submittedName>
        <fullName evidence="1">Uncharacterized protein</fullName>
    </submittedName>
</protein>
<reference evidence="1 2" key="1">
    <citation type="submission" date="2020-05" db="EMBL/GenBank/DDBJ databases">
        <title>Identification and distribution of gene clusters putatively required for synthesis of sphingolipid metabolism inhibitors in phylogenetically diverse species of the filamentous fungus Fusarium.</title>
        <authorList>
            <person name="Kim H.-S."/>
            <person name="Busman M."/>
            <person name="Brown D.W."/>
            <person name="Divon H."/>
            <person name="Uhlig S."/>
            <person name="Proctor R.H."/>
        </authorList>
    </citation>
    <scope>NUCLEOTIDE SEQUENCE [LARGE SCALE GENOMIC DNA]</scope>
    <source>
        <strain evidence="1 2">NRRL 66333</strain>
    </source>
</reference>